<gene>
    <name evidence="1" type="ORF">GCM10011403_09230</name>
</gene>
<dbReference type="AlphaFoldDB" id="A0A917GQA0"/>
<reference evidence="1" key="1">
    <citation type="journal article" date="2014" name="Int. J. Syst. Evol. Microbiol.">
        <title>Complete genome sequence of Corynebacterium casei LMG S-19264T (=DSM 44701T), isolated from a smear-ripened cheese.</title>
        <authorList>
            <consortium name="US DOE Joint Genome Institute (JGI-PGF)"/>
            <person name="Walter F."/>
            <person name="Albersmeier A."/>
            <person name="Kalinowski J."/>
            <person name="Ruckert C."/>
        </authorList>
    </citation>
    <scope>NUCLEOTIDE SEQUENCE</scope>
    <source>
        <strain evidence="1">CGMCC 1.15425</strain>
    </source>
</reference>
<keyword evidence="2" id="KW-1185">Reference proteome</keyword>
<sequence>MVANMQSGFGNLDRDCLVCGMPHSLAPADIRDREQQPVCEKCDSPLFEASDGSTEVVDIAHQHETVAEALEKFELALQDCWCYQYCRQLRLITGGGRIRDAVLAELNYLHRQGTVLDVHSENRGAVIVVIRRD</sequence>
<dbReference type="EMBL" id="BMIY01000004">
    <property type="protein sequence ID" value="GGG54226.1"/>
    <property type="molecule type" value="Genomic_DNA"/>
</dbReference>
<proteinExistence type="predicted"/>
<comment type="caution">
    <text evidence="1">The sequence shown here is derived from an EMBL/GenBank/DDBJ whole genome shotgun (WGS) entry which is preliminary data.</text>
</comment>
<organism evidence="1 2">
    <name type="scientific">Pseudohongiella nitratireducens</name>
    <dbReference type="NCBI Taxonomy" id="1768907"/>
    <lineage>
        <taxon>Bacteria</taxon>
        <taxon>Pseudomonadati</taxon>
        <taxon>Pseudomonadota</taxon>
        <taxon>Gammaproteobacteria</taxon>
        <taxon>Pseudomonadales</taxon>
        <taxon>Pseudohongiellaceae</taxon>
        <taxon>Pseudohongiella</taxon>
    </lineage>
</organism>
<protein>
    <recommendedName>
        <fullName evidence="3">Smr domain-containing protein</fullName>
    </recommendedName>
</protein>
<evidence type="ECO:0000313" key="2">
    <source>
        <dbReference type="Proteomes" id="UP000627715"/>
    </source>
</evidence>
<name>A0A917GQA0_9GAMM</name>
<reference evidence="1" key="2">
    <citation type="submission" date="2020-09" db="EMBL/GenBank/DDBJ databases">
        <authorList>
            <person name="Sun Q."/>
            <person name="Zhou Y."/>
        </authorList>
    </citation>
    <scope>NUCLEOTIDE SEQUENCE</scope>
    <source>
        <strain evidence="1">CGMCC 1.15425</strain>
    </source>
</reference>
<evidence type="ECO:0000313" key="1">
    <source>
        <dbReference type="EMBL" id="GGG54226.1"/>
    </source>
</evidence>
<dbReference type="Proteomes" id="UP000627715">
    <property type="component" value="Unassembled WGS sequence"/>
</dbReference>
<accession>A0A917GQA0</accession>
<evidence type="ECO:0008006" key="3">
    <source>
        <dbReference type="Google" id="ProtNLM"/>
    </source>
</evidence>